<proteinExistence type="predicted"/>
<reference evidence="4" key="1">
    <citation type="submission" date="2016-06" db="UniProtKB">
        <authorList>
            <consortium name="WormBaseParasite"/>
        </authorList>
    </citation>
    <scope>IDENTIFICATION</scope>
</reference>
<protein>
    <submittedName>
        <fullName evidence="2 4">Uncharacterized protein</fullName>
    </submittedName>
</protein>
<evidence type="ECO:0000256" key="1">
    <source>
        <dbReference type="SAM" id="MobiDB-lite"/>
    </source>
</evidence>
<keyword evidence="3" id="KW-1185">Reference proteome</keyword>
<dbReference type="EMBL" id="UYRW01000011">
    <property type="protein sequence ID" value="VDK61403.1"/>
    <property type="molecule type" value="Genomic_DNA"/>
</dbReference>
<evidence type="ECO:0000313" key="2">
    <source>
        <dbReference type="EMBL" id="VDK61403.1"/>
    </source>
</evidence>
<gene>
    <name evidence="2" type="ORF">NOO_LOCUS132</name>
</gene>
<feature type="compositionally biased region" description="Basic and acidic residues" evidence="1">
    <location>
        <begin position="46"/>
        <end position="57"/>
    </location>
</feature>
<organism evidence="4">
    <name type="scientific">Onchocerca ochengi</name>
    <name type="common">Filarial nematode worm</name>
    <dbReference type="NCBI Taxonomy" id="42157"/>
    <lineage>
        <taxon>Eukaryota</taxon>
        <taxon>Metazoa</taxon>
        <taxon>Ecdysozoa</taxon>
        <taxon>Nematoda</taxon>
        <taxon>Chromadorea</taxon>
        <taxon>Rhabditida</taxon>
        <taxon>Spirurina</taxon>
        <taxon>Spiruromorpha</taxon>
        <taxon>Filarioidea</taxon>
        <taxon>Onchocercidae</taxon>
        <taxon>Onchocerca</taxon>
    </lineage>
</organism>
<feature type="compositionally biased region" description="Low complexity" evidence="1">
    <location>
        <begin position="59"/>
        <end position="73"/>
    </location>
</feature>
<dbReference type="WBParaSite" id="nOo.2.0.1.t00132-RA">
    <property type="protein sequence ID" value="nOo.2.0.1.t00132-RA"/>
    <property type="gene ID" value="nOo.2.0.1.g00132"/>
</dbReference>
<reference evidence="2 3" key="2">
    <citation type="submission" date="2018-08" db="EMBL/GenBank/DDBJ databases">
        <authorList>
            <person name="Laetsch R D."/>
            <person name="Stevens L."/>
            <person name="Kumar S."/>
            <person name="Blaxter L. M."/>
        </authorList>
    </citation>
    <scope>NUCLEOTIDE SEQUENCE [LARGE SCALE GENOMIC DNA]</scope>
</reference>
<dbReference type="Proteomes" id="UP000271087">
    <property type="component" value="Unassembled WGS sequence"/>
</dbReference>
<dbReference type="AlphaFoldDB" id="A0A182DWW3"/>
<accession>A0A182DWW3</accession>
<name>A0A182DWW3_ONCOC</name>
<feature type="region of interest" description="Disordered" evidence="1">
    <location>
        <begin position="46"/>
        <end position="73"/>
    </location>
</feature>
<evidence type="ECO:0000313" key="4">
    <source>
        <dbReference type="WBParaSite" id="nOo.2.0.1.t00132-RA"/>
    </source>
</evidence>
<evidence type="ECO:0000313" key="3">
    <source>
        <dbReference type="Proteomes" id="UP000271087"/>
    </source>
</evidence>
<sequence>MNCVVTISAPNDVIWKHELCFLISDRERFELAPPSTCRVHSVQNEADHEVAEHDRRALNRASSSLAARRSTRI</sequence>